<feature type="signal peptide" evidence="2">
    <location>
        <begin position="1"/>
        <end position="25"/>
    </location>
</feature>
<keyword evidence="2" id="KW-0732">Signal</keyword>
<dbReference type="Proteomes" id="UP000315842">
    <property type="component" value="Unassembled WGS sequence"/>
</dbReference>
<dbReference type="EMBL" id="BJLP01000046">
    <property type="protein sequence ID" value="GEA82069.1"/>
    <property type="molecule type" value="Genomic_DNA"/>
</dbReference>
<keyword evidence="1" id="KW-1133">Transmembrane helix</keyword>
<evidence type="ECO:0008006" key="5">
    <source>
        <dbReference type="Google" id="ProtNLM"/>
    </source>
</evidence>
<feature type="transmembrane region" description="Helical" evidence="1">
    <location>
        <begin position="144"/>
        <end position="165"/>
    </location>
</feature>
<comment type="caution">
    <text evidence="3">The sequence shown here is derived from an EMBL/GenBank/DDBJ whole genome shotgun (WGS) entry which is preliminary data.</text>
</comment>
<dbReference type="AlphaFoldDB" id="A0A4Y3KC76"/>
<dbReference type="RefSeq" id="WP_094181860.1">
    <property type="nucleotide sequence ID" value="NZ_BJLP01000046.1"/>
</dbReference>
<reference evidence="3 4" key="1">
    <citation type="submission" date="2019-06" db="EMBL/GenBank/DDBJ databases">
        <title>Whole genome shotgun sequence of Cellulomonas uda NBRC 3747.</title>
        <authorList>
            <person name="Hosoyama A."/>
            <person name="Uohara A."/>
            <person name="Ohji S."/>
            <person name="Ichikawa N."/>
        </authorList>
    </citation>
    <scope>NUCLEOTIDE SEQUENCE [LARGE SCALE GENOMIC DNA]</scope>
    <source>
        <strain evidence="3 4">NBRC 3747</strain>
    </source>
</reference>
<feature type="chain" id="PRO_5021201525" description="Gram-positive cocci surface proteins LPxTG domain-containing protein" evidence="2">
    <location>
        <begin position="26"/>
        <end position="173"/>
    </location>
</feature>
<evidence type="ECO:0000256" key="2">
    <source>
        <dbReference type="SAM" id="SignalP"/>
    </source>
</evidence>
<keyword evidence="1" id="KW-0472">Membrane</keyword>
<organism evidence="3 4">
    <name type="scientific">Cellulomonas uda</name>
    <dbReference type="NCBI Taxonomy" id="1714"/>
    <lineage>
        <taxon>Bacteria</taxon>
        <taxon>Bacillati</taxon>
        <taxon>Actinomycetota</taxon>
        <taxon>Actinomycetes</taxon>
        <taxon>Micrococcales</taxon>
        <taxon>Cellulomonadaceae</taxon>
        <taxon>Cellulomonas</taxon>
    </lineage>
</organism>
<keyword evidence="4" id="KW-1185">Reference proteome</keyword>
<evidence type="ECO:0000256" key="1">
    <source>
        <dbReference type="SAM" id="Phobius"/>
    </source>
</evidence>
<accession>A0A4Y3KC76</accession>
<sequence>MRVRRAVASAAIVGALVLSPSVAFGYGAEDYTDTGTASTTTPAPGQSFTIRVVGPAGAGVTLTITSSANIPDSAIQIAGTKSLTRTTDASGVAVFTVTLNQAGTFTAVVTDTESGEVLSTQTFQVAGSIAEAPGGNLSSTGSEVLPLALGAGAVLVLGSGAVVYARRRQHAHG</sequence>
<evidence type="ECO:0000313" key="4">
    <source>
        <dbReference type="Proteomes" id="UP000315842"/>
    </source>
</evidence>
<protein>
    <recommendedName>
        <fullName evidence="5">Gram-positive cocci surface proteins LPxTG domain-containing protein</fullName>
    </recommendedName>
</protein>
<gene>
    <name evidence="3" type="ORF">CUD01_25130</name>
</gene>
<keyword evidence="1" id="KW-0812">Transmembrane</keyword>
<proteinExistence type="predicted"/>
<name>A0A4Y3KC76_CELUD</name>
<evidence type="ECO:0000313" key="3">
    <source>
        <dbReference type="EMBL" id="GEA82069.1"/>
    </source>
</evidence>